<name>A0ABS8RUH5_DATST</name>
<sequence length="119" mass="13248">MEFFLSQKVKGIFNDMFRVLSSRTYIKTWQTFSSFSGFDIFALFKCLLTYAGTGSSLVSIRELPIAFFYGPVKFQGLPDIPLVVHRFPSKSHRLISSLVQLLRAPTGGPPIAVSHQASG</sequence>
<evidence type="ECO:0000313" key="2">
    <source>
        <dbReference type="Proteomes" id="UP000823775"/>
    </source>
</evidence>
<evidence type="ECO:0000313" key="1">
    <source>
        <dbReference type="EMBL" id="MCD7450284.1"/>
    </source>
</evidence>
<protein>
    <submittedName>
        <fullName evidence="1">Uncharacterized protein</fullName>
    </submittedName>
</protein>
<keyword evidence="2" id="KW-1185">Reference proteome</keyword>
<organism evidence="1 2">
    <name type="scientific">Datura stramonium</name>
    <name type="common">Jimsonweed</name>
    <name type="synonym">Common thornapple</name>
    <dbReference type="NCBI Taxonomy" id="4076"/>
    <lineage>
        <taxon>Eukaryota</taxon>
        <taxon>Viridiplantae</taxon>
        <taxon>Streptophyta</taxon>
        <taxon>Embryophyta</taxon>
        <taxon>Tracheophyta</taxon>
        <taxon>Spermatophyta</taxon>
        <taxon>Magnoliopsida</taxon>
        <taxon>eudicotyledons</taxon>
        <taxon>Gunneridae</taxon>
        <taxon>Pentapetalae</taxon>
        <taxon>asterids</taxon>
        <taxon>lamiids</taxon>
        <taxon>Solanales</taxon>
        <taxon>Solanaceae</taxon>
        <taxon>Solanoideae</taxon>
        <taxon>Datureae</taxon>
        <taxon>Datura</taxon>
    </lineage>
</organism>
<accession>A0ABS8RUH5</accession>
<dbReference type="EMBL" id="JACEIK010000124">
    <property type="protein sequence ID" value="MCD7450284.1"/>
    <property type="molecule type" value="Genomic_DNA"/>
</dbReference>
<gene>
    <name evidence="1" type="ORF">HAX54_005005</name>
</gene>
<reference evidence="1 2" key="1">
    <citation type="journal article" date="2021" name="BMC Genomics">
        <title>Datura genome reveals duplications of psychoactive alkaloid biosynthetic genes and high mutation rate following tissue culture.</title>
        <authorList>
            <person name="Rajewski A."/>
            <person name="Carter-House D."/>
            <person name="Stajich J."/>
            <person name="Litt A."/>
        </authorList>
    </citation>
    <scope>NUCLEOTIDE SEQUENCE [LARGE SCALE GENOMIC DNA]</scope>
    <source>
        <strain evidence="1">AR-01</strain>
    </source>
</reference>
<dbReference type="Proteomes" id="UP000823775">
    <property type="component" value="Unassembled WGS sequence"/>
</dbReference>
<proteinExistence type="predicted"/>
<comment type="caution">
    <text evidence="1">The sequence shown here is derived from an EMBL/GenBank/DDBJ whole genome shotgun (WGS) entry which is preliminary data.</text>
</comment>